<dbReference type="PANTHER" id="PTHR30136:SF24">
    <property type="entry name" value="HTH-TYPE TRANSCRIPTIONAL REPRESSOR ALLR"/>
    <property type="match status" value="1"/>
</dbReference>
<keyword evidence="1" id="KW-0805">Transcription regulation</keyword>
<sequence>MGASSRRRRGVTGADFRDNHAGQALRSERDDRIRRRGRRRPGNGPVSDYNGRVMAKQDEGEGGRVAAVQSVDRALLVMEIIAKLGQAGVTEIAAELGVHKSTVSRLITVLESRGYVEQLSDRGKYRLGFSIVRLAGSTSAQLDLVGQSQGTCNMLAAESGETTTMAVLDGNRIINIVEAMGTGSVALRTWVGRSCPAHATSSGKALLAALESSEVRRRFGGKLETYTDNTLASVADLTAQLDEIRANGWASVREELEIGLNAVGAPVRDHTGSVVAALSVSGPSYRLGPDRFAEVAQLVAVGAAGISRRMGYRG</sequence>
<dbReference type="InterPro" id="IPR036390">
    <property type="entry name" value="WH_DNA-bd_sf"/>
</dbReference>
<evidence type="ECO:0000256" key="1">
    <source>
        <dbReference type="ARBA" id="ARBA00023015"/>
    </source>
</evidence>
<evidence type="ECO:0000256" key="3">
    <source>
        <dbReference type="ARBA" id="ARBA00023163"/>
    </source>
</evidence>
<dbReference type="EMBL" id="QQAZ01000002">
    <property type="protein sequence ID" value="RDI53882.1"/>
    <property type="molecule type" value="Genomic_DNA"/>
</dbReference>
<dbReference type="STRING" id="1210089.GCA_001613165_06900"/>
<keyword evidence="8" id="KW-1185">Reference proteome</keyword>
<gene>
    <name evidence="7" type="ORF">DFR68_1022</name>
</gene>
<dbReference type="Pfam" id="PF09339">
    <property type="entry name" value="HTH_IclR"/>
    <property type="match status" value="1"/>
</dbReference>
<dbReference type="SUPFAM" id="SSF55781">
    <property type="entry name" value="GAF domain-like"/>
    <property type="match status" value="1"/>
</dbReference>
<dbReference type="InterPro" id="IPR050707">
    <property type="entry name" value="HTH_MetabolicPath_Reg"/>
</dbReference>
<protein>
    <submittedName>
        <fullName evidence="7">IclR family transcriptional regulator</fullName>
    </submittedName>
</protein>
<keyword evidence="3" id="KW-0804">Transcription</keyword>
<dbReference type="PANTHER" id="PTHR30136">
    <property type="entry name" value="HELIX-TURN-HELIX TRANSCRIPTIONAL REGULATOR, ICLR FAMILY"/>
    <property type="match status" value="1"/>
</dbReference>
<evidence type="ECO:0000256" key="2">
    <source>
        <dbReference type="ARBA" id="ARBA00023125"/>
    </source>
</evidence>
<dbReference type="InterPro" id="IPR036388">
    <property type="entry name" value="WH-like_DNA-bd_sf"/>
</dbReference>
<evidence type="ECO:0000313" key="8">
    <source>
        <dbReference type="Proteomes" id="UP000255355"/>
    </source>
</evidence>
<dbReference type="SUPFAM" id="SSF46785">
    <property type="entry name" value="Winged helix' DNA-binding domain"/>
    <property type="match status" value="1"/>
</dbReference>
<dbReference type="InterPro" id="IPR005471">
    <property type="entry name" value="Tscrpt_reg_IclR_N"/>
</dbReference>
<dbReference type="GO" id="GO:0003700">
    <property type="term" value="F:DNA-binding transcription factor activity"/>
    <property type="evidence" value="ECO:0007669"/>
    <property type="project" value="TreeGrafter"/>
</dbReference>
<accession>A0A370HAB1</accession>
<feature type="domain" description="IclR-ED" evidence="6">
    <location>
        <begin position="130"/>
        <end position="312"/>
    </location>
</feature>
<dbReference type="AlphaFoldDB" id="A0A370HAB1"/>
<feature type="domain" description="HTH iclR-type" evidence="5">
    <location>
        <begin position="68"/>
        <end position="129"/>
    </location>
</feature>
<dbReference type="PROSITE" id="PS51077">
    <property type="entry name" value="HTH_ICLR"/>
    <property type="match status" value="1"/>
</dbReference>
<dbReference type="Gene3D" id="1.10.10.10">
    <property type="entry name" value="Winged helix-like DNA-binding domain superfamily/Winged helix DNA-binding domain"/>
    <property type="match status" value="1"/>
</dbReference>
<proteinExistence type="predicted"/>
<comment type="caution">
    <text evidence="7">The sequence shown here is derived from an EMBL/GenBank/DDBJ whole genome shotgun (WGS) entry which is preliminary data.</text>
</comment>
<dbReference type="Gene3D" id="3.30.450.40">
    <property type="match status" value="1"/>
</dbReference>
<dbReference type="GO" id="GO:0045892">
    <property type="term" value="P:negative regulation of DNA-templated transcription"/>
    <property type="evidence" value="ECO:0007669"/>
    <property type="project" value="TreeGrafter"/>
</dbReference>
<evidence type="ECO:0000259" key="6">
    <source>
        <dbReference type="PROSITE" id="PS51078"/>
    </source>
</evidence>
<name>A0A370HAB1_9NOCA</name>
<keyword evidence="2" id="KW-0238">DNA-binding</keyword>
<dbReference type="InterPro" id="IPR014757">
    <property type="entry name" value="Tscrpt_reg_IclR_C"/>
</dbReference>
<evidence type="ECO:0000259" key="5">
    <source>
        <dbReference type="PROSITE" id="PS51077"/>
    </source>
</evidence>
<feature type="region of interest" description="Disordered" evidence="4">
    <location>
        <begin position="1"/>
        <end position="62"/>
    </location>
</feature>
<dbReference type="Proteomes" id="UP000255355">
    <property type="component" value="Unassembled WGS sequence"/>
</dbReference>
<dbReference type="GO" id="GO:0003677">
    <property type="term" value="F:DNA binding"/>
    <property type="evidence" value="ECO:0007669"/>
    <property type="project" value="UniProtKB-KW"/>
</dbReference>
<feature type="compositionally biased region" description="Basic and acidic residues" evidence="4">
    <location>
        <begin position="15"/>
        <end position="33"/>
    </location>
</feature>
<evidence type="ECO:0000313" key="7">
    <source>
        <dbReference type="EMBL" id="RDI53882.1"/>
    </source>
</evidence>
<dbReference type="InterPro" id="IPR029016">
    <property type="entry name" value="GAF-like_dom_sf"/>
</dbReference>
<feature type="compositionally biased region" description="Basic residues" evidence="4">
    <location>
        <begin position="1"/>
        <end position="10"/>
    </location>
</feature>
<reference evidence="7 8" key="1">
    <citation type="submission" date="2018-07" db="EMBL/GenBank/DDBJ databases">
        <title>Genomic Encyclopedia of Type Strains, Phase IV (KMG-IV): sequencing the most valuable type-strain genomes for metagenomic binning, comparative biology and taxonomic classification.</title>
        <authorList>
            <person name="Goeker M."/>
        </authorList>
    </citation>
    <scope>NUCLEOTIDE SEQUENCE [LARGE SCALE GENOMIC DNA]</scope>
    <source>
        <strain evidence="7 8">DSM 44952</strain>
    </source>
</reference>
<evidence type="ECO:0000256" key="4">
    <source>
        <dbReference type="SAM" id="MobiDB-lite"/>
    </source>
</evidence>
<dbReference type="Pfam" id="PF01614">
    <property type="entry name" value="IclR_C"/>
    <property type="match status" value="1"/>
</dbReference>
<dbReference type="PROSITE" id="PS51078">
    <property type="entry name" value="ICLR_ED"/>
    <property type="match status" value="1"/>
</dbReference>
<dbReference type="SMART" id="SM00346">
    <property type="entry name" value="HTH_ICLR"/>
    <property type="match status" value="1"/>
</dbReference>
<organism evidence="7 8">
    <name type="scientific">Nocardia mexicana</name>
    <dbReference type="NCBI Taxonomy" id="279262"/>
    <lineage>
        <taxon>Bacteria</taxon>
        <taxon>Bacillati</taxon>
        <taxon>Actinomycetota</taxon>
        <taxon>Actinomycetes</taxon>
        <taxon>Mycobacteriales</taxon>
        <taxon>Nocardiaceae</taxon>
        <taxon>Nocardia</taxon>
    </lineage>
</organism>